<dbReference type="Proteomes" id="UP001299608">
    <property type="component" value="Unassembled WGS sequence"/>
</dbReference>
<dbReference type="GO" id="GO:0016491">
    <property type="term" value="F:oxidoreductase activity"/>
    <property type="evidence" value="ECO:0007669"/>
    <property type="project" value="UniProtKB-KW"/>
</dbReference>
<comment type="caution">
    <text evidence="4">The sequence shown here is derived from an EMBL/GenBank/DDBJ whole genome shotgun (WGS) entry which is preliminary data.</text>
</comment>
<evidence type="ECO:0000313" key="6">
    <source>
        <dbReference type="Proteomes" id="UP000669239"/>
    </source>
</evidence>
<dbReference type="AlphaFoldDB" id="A0AAW5BW88"/>
<reference evidence="5 6" key="1">
    <citation type="journal article" date="2020" name="Cell Host Microbe">
        <title>Functional and Genomic Variation between Human-Derived Isolates of Lachnospiraceae Reveals Inter- and Intra-Species Diversity.</title>
        <authorList>
            <person name="Sorbara M.T."/>
            <person name="Littmann E.R."/>
            <person name="Fontana E."/>
            <person name="Moody T.U."/>
            <person name="Kohout C.E."/>
            <person name="Gjonbalaj M."/>
            <person name="Eaton V."/>
            <person name="Seok R."/>
            <person name="Leiner I.M."/>
            <person name="Pamer E.G."/>
        </authorList>
    </citation>
    <scope>NUCLEOTIDE SEQUENCE [LARGE SCALE GENOMIC DNA]</scope>
    <source>
        <strain evidence="5 6">MSK.1.17</strain>
    </source>
</reference>
<dbReference type="Gene3D" id="3.30.360.10">
    <property type="entry name" value="Dihydrodipicolinate Reductase, domain 2"/>
    <property type="match status" value="1"/>
</dbReference>
<dbReference type="EMBL" id="JAKNGE010000009">
    <property type="protein sequence ID" value="MCG4745542.1"/>
    <property type="molecule type" value="Genomic_DNA"/>
</dbReference>
<dbReference type="SUPFAM" id="SSF55347">
    <property type="entry name" value="Glyceraldehyde-3-phosphate dehydrogenase-like, C-terminal domain"/>
    <property type="match status" value="1"/>
</dbReference>
<evidence type="ECO:0000259" key="3">
    <source>
        <dbReference type="Pfam" id="PF22725"/>
    </source>
</evidence>
<dbReference type="PANTHER" id="PTHR43818">
    <property type="entry name" value="BCDNA.GH03377"/>
    <property type="match status" value="1"/>
</dbReference>
<reference evidence="4" key="3">
    <citation type="submission" date="2022-01" db="EMBL/GenBank/DDBJ databases">
        <title>Collection of gut derived symbiotic bacterial strains cultured from healthy donors.</title>
        <authorList>
            <person name="Lin H."/>
            <person name="Kohout C."/>
            <person name="Waligurski E."/>
            <person name="Pamer E.G."/>
        </authorList>
    </citation>
    <scope>NUCLEOTIDE SEQUENCE</scope>
    <source>
        <strain evidence="4">DFI.6.55</strain>
    </source>
</reference>
<feature type="domain" description="GFO/IDH/MocA-like oxidoreductase" evidence="3">
    <location>
        <begin position="161"/>
        <end position="287"/>
    </location>
</feature>
<evidence type="ECO:0000256" key="1">
    <source>
        <dbReference type="ARBA" id="ARBA00023002"/>
    </source>
</evidence>
<sequence>MESRMQKSDGMNYAPVSQGIVEKVCAPGEFRFGVIGLDHGHIYAICNGLLEAGAQLASVWDPDPDKCLEFMKRYPQAVMASGEEEILKDGNIQMIASAIRPSRRCSLGIRVLGHNKDYFVDKPGMLTMEEIGRAAQACRDTGRKYVVYYGERIHVEGAVFAEQLIRQGAVGRVLQVTILAPHRLNRPVRPDWFFEKQENGGIITDLGSHQIEQFLTYCGAKTARVLHSAVANYGNRDKKDFYDFGEASLLADNGATCWFRVDWFTPDGLGAWGDGRVFIMGTEGSIEIRKYIDPGTSPEGDHVIWVDRQGEHREQVTGKVGFVFFGQLIRDCLDRTEHAITQEHIFDTMKVAIEAQECAEIIP</sequence>
<gene>
    <name evidence="5" type="ORF">G5B36_03020</name>
    <name evidence="4" type="ORF">L0N08_08995</name>
</gene>
<dbReference type="InterPro" id="IPR050463">
    <property type="entry name" value="Gfo/Idh/MocA_oxidrdct_glycsds"/>
</dbReference>
<evidence type="ECO:0000313" key="7">
    <source>
        <dbReference type="Proteomes" id="UP001299608"/>
    </source>
</evidence>
<keyword evidence="1" id="KW-0560">Oxidoreductase</keyword>
<organism evidence="4 7">
    <name type="scientific">Enterocloster aldenensis</name>
    <dbReference type="NCBI Taxonomy" id="358742"/>
    <lineage>
        <taxon>Bacteria</taxon>
        <taxon>Bacillati</taxon>
        <taxon>Bacillota</taxon>
        <taxon>Clostridia</taxon>
        <taxon>Lachnospirales</taxon>
        <taxon>Lachnospiraceae</taxon>
        <taxon>Enterocloster</taxon>
    </lineage>
</organism>
<keyword evidence="6" id="KW-1185">Reference proteome</keyword>
<evidence type="ECO:0000259" key="2">
    <source>
        <dbReference type="Pfam" id="PF01408"/>
    </source>
</evidence>
<dbReference type="PANTHER" id="PTHR43818:SF11">
    <property type="entry name" value="BCDNA.GH03377"/>
    <property type="match status" value="1"/>
</dbReference>
<reference evidence="5" key="2">
    <citation type="submission" date="2020-02" db="EMBL/GenBank/DDBJ databases">
        <authorList>
            <person name="Littmann E."/>
            <person name="Sorbara M."/>
        </authorList>
    </citation>
    <scope>NUCLEOTIDE SEQUENCE</scope>
    <source>
        <strain evidence="5">MSK.1.17</strain>
    </source>
</reference>
<dbReference type="Pfam" id="PF22725">
    <property type="entry name" value="GFO_IDH_MocA_C3"/>
    <property type="match status" value="1"/>
</dbReference>
<feature type="domain" description="Gfo/Idh/MocA-like oxidoreductase N-terminal" evidence="2">
    <location>
        <begin position="30"/>
        <end position="149"/>
    </location>
</feature>
<dbReference type="InterPro" id="IPR036291">
    <property type="entry name" value="NAD(P)-bd_dom_sf"/>
</dbReference>
<name>A0AAW5BW88_9FIRM</name>
<dbReference type="InterPro" id="IPR000683">
    <property type="entry name" value="Gfo/Idh/MocA-like_OxRdtase_N"/>
</dbReference>
<evidence type="ECO:0000313" key="4">
    <source>
        <dbReference type="EMBL" id="MCG4745542.1"/>
    </source>
</evidence>
<dbReference type="RefSeq" id="WP_117556472.1">
    <property type="nucleotide sequence ID" value="NZ_CAXTHN010000045.1"/>
</dbReference>
<evidence type="ECO:0000313" key="5">
    <source>
        <dbReference type="EMBL" id="NSJ47672.1"/>
    </source>
</evidence>
<protein>
    <submittedName>
        <fullName evidence="4">Gfo/Idh/MocA family oxidoreductase</fullName>
    </submittedName>
</protein>
<dbReference type="Pfam" id="PF01408">
    <property type="entry name" value="GFO_IDH_MocA"/>
    <property type="match status" value="1"/>
</dbReference>
<dbReference type="EMBL" id="JAAITT010000003">
    <property type="protein sequence ID" value="NSJ47672.1"/>
    <property type="molecule type" value="Genomic_DNA"/>
</dbReference>
<proteinExistence type="predicted"/>
<accession>A0AAW5BW88</accession>
<dbReference type="Gene3D" id="3.40.50.720">
    <property type="entry name" value="NAD(P)-binding Rossmann-like Domain"/>
    <property type="match status" value="1"/>
</dbReference>
<dbReference type="InterPro" id="IPR055170">
    <property type="entry name" value="GFO_IDH_MocA-like_dom"/>
</dbReference>
<dbReference type="GO" id="GO:0000166">
    <property type="term" value="F:nucleotide binding"/>
    <property type="evidence" value="ECO:0007669"/>
    <property type="project" value="InterPro"/>
</dbReference>
<dbReference type="SUPFAM" id="SSF51735">
    <property type="entry name" value="NAD(P)-binding Rossmann-fold domains"/>
    <property type="match status" value="1"/>
</dbReference>
<dbReference type="Proteomes" id="UP000669239">
    <property type="component" value="Unassembled WGS sequence"/>
</dbReference>